<dbReference type="PROSITE" id="PS50801">
    <property type="entry name" value="STAS"/>
    <property type="match status" value="1"/>
</dbReference>
<dbReference type="CDD" id="cd07043">
    <property type="entry name" value="STAS_anti-anti-sigma_factors"/>
    <property type="match status" value="1"/>
</dbReference>
<gene>
    <name evidence="2" type="ORF">R3P95_15510</name>
</gene>
<feature type="domain" description="STAS" evidence="1">
    <location>
        <begin position="30"/>
        <end position="85"/>
    </location>
</feature>
<dbReference type="Gene3D" id="3.30.750.24">
    <property type="entry name" value="STAS domain"/>
    <property type="match status" value="1"/>
</dbReference>
<evidence type="ECO:0000259" key="1">
    <source>
        <dbReference type="PROSITE" id="PS50801"/>
    </source>
</evidence>
<dbReference type="InterPro" id="IPR036513">
    <property type="entry name" value="STAS_dom_sf"/>
</dbReference>
<organism evidence="2 3">
    <name type="scientific">Rhodococcus cercidiphylli</name>
    <dbReference type="NCBI Taxonomy" id="489916"/>
    <lineage>
        <taxon>Bacteria</taxon>
        <taxon>Bacillati</taxon>
        <taxon>Actinomycetota</taxon>
        <taxon>Actinomycetes</taxon>
        <taxon>Mycobacteriales</taxon>
        <taxon>Nocardiaceae</taxon>
        <taxon>Rhodococcus</taxon>
    </lineage>
</organism>
<evidence type="ECO:0000313" key="3">
    <source>
        <dbReference type="Proteomes" id="UP001185899"/>
    </source>
</evidence>
<dbReference type="Proteomes" id="UP001185899">
    <property type="component" value="Unassembled WGS sequence"/>
</dbReference>
<dbReference type="InterPro" id="IPR002645">
    <property type="entry name" value="STAS_dom"/>
</dbReference>
<reference evidence="2 3" key="1">
    <citation type="submission" date="2023-10" db="EMBL/GenBank/DDBJ databases">
        <title>Development of a sustainable strategy for remediation of hydrocarbon-contaminated territories based on the waste exchange concept.</title>
        <authorList>
            <person name="Krivoruchko A."/>
        </authorList>
    </citation>
    <scope>NUCLEOTIDE SEQUENCE [LARGE SCALE GENOMIC DNA]</scope>
    <source>
        <strain evidence="2 3">IEGM 1322</strain>
    </source>
</reference>
<keyword evidence="3" id="KW-1185">Reference proteome</keyword>
<dbReference type="SUPFAM" id="SSF52091">
    <property type="entry name" value="SpoIIaa-like"/>
    <property type="match status" value="1"/>
</dbReference>
<protein>
    <submittedName>
        <fullName evidence="2">STAS domain-containing protein</fullName>
    </submittedName>
</protein>
<sequence>MTVTDRFDSRLAHVGRGNAHYFIGTELYSPRLTVVRATGDLDHGSRADLAQAIDEALRGESVVLLDLSAVTFMYTGSASVVLDAVARSAGRLEVFAPTRPARIVLDALGAATIGADPRAA</sequence>
<accession>A0ABU4B0D6</accession>
<name>A0ABU4B0D6_9NOCA</name>
<evidence type="ECO:0000313" key="2">
    <source>
        <dbReference type="EMBL" id="MDV6231959.1"/>
    </source>
</evidence>
<dbReference type="RefSeq" id="WP_317532834.1">
    <property type="nucleotide sequence ID" value="NZ_JAWLKE010000005.1"/>
</dbReference>
<dbReference type="Pfam" id="PF01740">
    <property type="entry name" value="STAS"/>
    <property type="match status" value="1"/>
</dbReference>
<comment type="caution">
    <text evidence="2">The sequence shown here is derived from an EMBL/GenBank/DDBJ whole genome shotgun (WGS) entry which is preliminary data.</text>
</comment>
<dbReference type="EMBL" id="JAWLKE010000005">
    <property type="protein sequence ID" value="MDV6231959.1"/>
    <property type="molecule type" value="Genomic_DNA"/>
</dbReference>
<proteinExistence type="predicted"/>